<evidence type="ECO:0000313" key="13">
    <source>
        <dbReference type="Proteomes" id="UP000516437"/>
    </source>
</evidence>
<evidence type="ECO:0000256" key="1">
    <source>
        <dbReference type="ARBA" id="ARBA00004651"/>
    </source>
</evidence>
<dbReference type="OrthoDB" id="753675at2759"/>
<keyword evidence="4 10" id="KW-1003">Cell membrane</keyword>
<keyword evidence="8" id="KW-0961">Cell wall biogenesis/degradation</keyword>
<evidence type="ECO:0000256" key="10">
    <source>
        <dbReference type="RuleBase" id="RU361233"/>
    </source>
</evidence>
<comment type="subunit">
    <text evidence="3 10">Homodimer and heterodimers.</text>
</comment>
<evidence type="ECO:0000256" key="3">
    <source>
        <dbReference type="ARBA" id="ARBA00011489"/>
    </source>
</evidence>
<dbReference type="PANTHER" id="PTHR36488">
    <property type="entry name" value="CASP-LIKE PROTEIN 1U1"/>
    <property type="match status" value="1"/>
</dbReference>
<feature type="transmembrane region" description="Helical" evidence="10">
    <location>
        <begin position="182"/>
        <end position="204"/>
    </location>
</feature>
<dbReference type="EMBL" id="RXIC02000019">
    <property type="protein sequence ID" value="KAB1227176.1"/>
    <property type="molecule type" value="Genomic_DNA"/>
</dbReference>
<dbReference type="InterPro" id="IPR006702">
    <property type="entry name" value="CASP_dom"/>
</dbReference>
<protein>
    <recommendedName>
        <fullName evidence="10">CASP-like protein</fullName>
    </recommendedName>
</protein>
<dbReference type="GO" id="GO:0071555">
    <property type="term" value="P:cell wall organization"/>
    <property type="evidence" value="ECO:0007669"/>
    <property type="project" value="UniProtKB-KW"/>
</dbReference>
<comment type="caution">
    <text evidence="12">The sequence shown here is derived from an EMBL/GenBank/DDBJ whole genome shotgun (WGS) entry which is preliminary data.</text>
</comment>
<dbReference type="Proteomes" id="UP000516437">
    <property type="component" value="Chromosome 1"/>
</dbReference>
<gene>
    <name evidence="12" type="ORF">CJ030_MR1G029024</name>
</gene>
<feature type="transmembrane region" description="Helical" evidence="10">
    <location>
        <begin position="51"/>
        <end position="71"/>
    </location>
</feature>
<comment type="subcellular location">
    <subcellularLocation>
        <location evidence="1 10">Cell membrane</location>
        <topology evidence="1 10">Multi-pass membrane protein</topology>
    </subcellularLocation>
</comment>
<evidence type="ECO:0000259" key="11">
    <source>
        <dbReference type="Pfam" id="PF04535"/>
    </source>
</evidence>
<keyword evidence="13" id="KW-1185">Reference proteome</keyword>
<dbReference type="InterPro" id="IPR044173">
    <property type="entry name" value="CASPL"/>
</dbReference>
<feature type="domain" description="Casparian strip membrane protein" evidence="11">
    <location>
        <begin position="44"/>
        <end position="191"/>
    </location>
</feature>
<evidence type="ECO:0000256" key="4">
    <source>
        <dbReference type="ARBA" id="ARBA00022475"/>
    </source>
</evidence>
<dbReference type="Pfam" id="PF04535">
    <property type="entry name" value="CASP_dom"/>
    <property type="match status" value="1"/>
</dbReference>
<dbReference type="GO" id="GO:0005886">
    <property type="term" value="C:plasma membrane"/>
    <property type="evidence" value="ECO:0007669"/>
    <property type="project" value="UniProtKB-SubCell"/>
</dbReference>
<keyword evidence="6 10" id="KW-1133">Transmembrane helix</keyword>
<accession>A0A6A1WRA5</accession>
<sequence length="207" mass="22095">MDSRKSGDIEATAVPEAKGKAIETSGPVVISVNSTPHPKGGWKKGVAIFDFVLRLPAIVAALAATAIMATTDQTLPFFTQFFQFQAQYNDLPAFTFFVIANAIVSGYLVLSLPFSIVCIVRPHAVGPRLLLLIIDTVMVALNTAAASAAAAIVYLAHNGNSNANWLPICQQFNDFCQHTSEAVVASFIAALIFITLVVLSSVSLRRN</sequence>
<feature type="transmembrane region" description="Helical" evidence="10">
    <location>
        <begin position="91"/>
        <end position="117"/>
    </location>
</feature>
<organism evidence="12 13">
    <name type="scientific">Morella rubra</name>
    <name type="common">Chinese bayberry</name>
    <dbReference type="NCBI Taxonomy" id="262757"/>
    <lineage>
        <taxon>Eukaryota</taxon>
        <taxon>Viridiplantae</taxon>
        <taxon>Streptophyta</taxon>
        <taxon>Embryophyta</taxon>
        <taxon>Tracheophyta</taxon>
        <taxon>Spermatophyta</taxon>
        <taxon>Magnoliopsida</taxon>
        <taxon>eudicotyledons</taxon>
        <taxon>Gunneridae</taxon>
        <taxon>Pentapetalae</taxon>
        <taxon>rosids</taxon>
        <taxon>fabids</taxon>
        <taxon>Fagales</taxon>
        <taxon>Myricaceae</taxon>
        <taxon>Morella</taxon>
    </lineage>
</organism>
<evidence type="ECO:0000256" key="7">
    <source>
        <dbReference type="ARBA" id="ARBA00023136"/>
    </source>
</evidence>
<proteinExistence type="inferred from homology"/>
<evidence type="ECO:0000256" key="8">
    <source>
        <dbReference type="ARBA" id="ARBA00023316"/>
    </source>
</evidence>
<dbReference type="PANTHER" id="PTHR36488:SF11">
    <property type="entry name" value="CASP-LIKE PROTEIN"/>
    <property type="match status" value="1"/>
</dbReference>
<dbReference type="AlphaFoldDB" id="A0A6A1WRA5"/>
<dbReference type="NCBIfam" id="TIGR01569">
    <property type="entry name" value="A_tha_TIGR01569"/>
    <property type="match status" value="1"/>
</dbReference>
<name>A0A6A1WRA5_9ROSI</name>
<feature type="transmembrane region" description="Helical" evidence="10">
    <location>
        <begin position="129"/>
        <end position="156"/>
    </location>
</feature>
<keyword evidence="7 10" id="KW-0472">Membrane</keyword>
<comment type="function">
    <text evidence="9">Regulates membrane-cell wall junctions and localized cell wall deposition. Required for establishment of the Casparian strip membrane domain (CSD) and the subsequent formation of Casparian strips, a cell wall modification of the root endodermis that determines an apoplastic barrier between the intraorganismal apoplasm and the extraorganismal apoplasm and prevents lateral diffusion.</text>
</comment>
<comment type="similarity">
    <text evidence="2 10">Belongs to the Casparian strip membrane proteins (CASP) family.</text>
</comment>
<reference evidence="12 13" key="1">
    <citation type="journal article" date="2019" name="Plant Biotechnol. J.">
        <title>The red bayberry genome and genetic basis of sex determination.</title>
        <authorList>
            <person name="Jia H.M."/>
            <person name="Jia H.J."/>
            <person name="Cai Q.L."/>
            <person name="Wang Y."/>
            <person name="Zhao H.B."/>
            <person name="Yang W.F."/>
            <person name="Wang G.Y."/>
            <person name="Li Y.H."/>
            <person name="Zhan D.L."/>
            <person name="Shen Y.T."/>
            <person name="Niu Q.F."/>
            <person name="Chang L."/>
            <person name="Qiu J."/>
            <person name="Zhao L."/>
            <person name="Xie H.B."/>
            <person name="Fu W.Y."/>
            <person name="Jin J."/>
            <person name="Li X.W."/>
            <person name="Jiao Y."/>
            <person name="Zhou C.C."/>
            <person name="Tu T."/>
            <person name="Chai C.Y."/>
            <person name="Gao J.L."/>
            <person name="Fan L.J."/>
            <person name="van de Weg E."/>
            <person name="Wang J.Y."/>
            <person name="Gao Z.S."/>
        </authorList>
    </citation>
    <scope>NUCLEOTIDE SEQUENCE [LARGE SCALE GENOMIC DNA]</scope>
    <source>
        <tissue evidence="12">Leaves</tissue>
    </source>
</reference>
<dbReference type="InterPro" id="IPR006459">
    <property type="entry name" value="CASP/CASPL"/>
</dbReference>
<evidence type="ECO:0000256" key="2">
    <source>
        <dbReference type="ARBA" id="ARBA00007651"/>
    </source>
</evidence>
<evidence type="ECO:0000256" key="6">
    <source>
        <dbReference type="ARBA" id="ARBA00022989"/>
    </source>
</evidence>
<evidence type="ECO:0000256" key="5">
    <source>
        <dbReference type="ARBA" id="ARBA00022692"/>
    </source>
</evidence>
<evidence type="ECO:0000313" key="12">
    <source>
        <dbReference type="EMBL" id="KAB1227176.1"/>
    </source>
</evidence>
<keyword evidence="5 10" id="KW-0812">Transmembrane</keyword>
<evidence type="ECO:0000256" key="9">
    <source>
        <dbReference type="ARBA" id="ARBA00025302"/>
    </source>
</evidence>